<reference evidence="3" key="1">
    <citation type="submission" date="2022-08" db="EMBL/GenBank/DDBJ databases">
        <authorList>
            <person name="Marques A."/>
        </authorList>
    </citation>
    <scope>NUCLEOTIDE SEQUENCE</scope>
    <source>
        <strain evidence="3">RhyPub2mFocal</strain>
        <tissue evidence="3">Leaves</tissue>
    </source>
</reference>
<dbReference type="Proteomes" id="UP001140206">
    <property type="component" value="Chromosome 1"/>
</dbReference>
<dbReference type="AlphaFoldDB" id="A0AAV8HBG2"/>
<evidence type="ECO:0000259" key="2">
    <source>
        <dbReference type="Pfam" id="PF05699"/>
    </source>
</evidence>
<feature type="compositionally biased region" description="Acidic residues" evidence="1">
    <location>
        <begin position="197"/>
        <end position="209"/>
    </location>
</feature>
<evidence type="ECO:0000313" key="3">
    <source>
        <dbReference type="EMBL" id="KAJ4812147.1"/>
    </source>
</evidence>
<dbReference type="PANTHER" id="PTHR23272">
    <property type="entry name" value="BED FINGER-RELATED"/>
    <property type="match status" value="1"/>
</dbReference>
<organism evidence="3 4">
    <name type="scientific">Rhynchospora pubera</name>
    <dbReference type="NCBI Taxonomy" id="906938"/>
    <lineage>
        <taxon>Eukaryota</taxon>
        <taxon>Viridiplantae</taxon>
        <taxon>Streptophyta</taxon>
        <taxon>Embryophyta</taxon>
        <taxon>Tracheophyta</taxon>
        <taxon>Spermatophyta</taxon>
        <taxon>Magnoliopsida</taxon>
        <taxon>Liliopsida</taxon>
        <taxon>Poales</taxon>
        <taxon>Cyperaceae</taxon>
        <taxon>Cyperoideae</taxon>
        <taxon>Rhynchosporeae</taxon>
        <taxon>Rhynchospora</taxon>
    </lineage>
</organism>
<dbReference type="PANTHER" id="PTHR23272:SF161">
    <property type="entry name" value="ZINC FINGER BED DOMAIN-CONTAINING PROTEIN RICESLEEPER 1-LIKE"/>
    <property type="match status" value="1"/>
</dbReference>
<dbReference type="InterPro" id="IPR012337">
    <property type="entry name" value="RNaseH-like_sf"/>
</dbReference>
<dbReference type="InterPro" id="IPR008906">
    <property type="entry name" value="HATC_C_dom"/>
</dbReference>
<proteinExistence type="predicted"/>
<dbReference type="SUPFAM" id="SSF53098">
    <property type="entry name" value="Ribonuclease H-like"/>
    <property type="match status" value="1"/>
</dbReference>
<feature type="domain" description="HAT C-terminal dimerisation" evidence="2">
    <location>
        <begin position="101"/>
        <end position="168"/>
    </location>
</feature>
<accession>A0AAV8HBG2</accession>
<keyword evidence="4" id="KW-1185">Reference proteome</keyword>
<comment type="caution">
    <text evidence="3">The sequence shown here is derived from an EMBL/GenBank/DDBJ whole genome shotgun (WGS) entry which is preliminary data.</text>
</comment>
<dbReference type="EMBL" id="JAMFTS010000001">
    <property type="protein sequence ID" value="KAJ4812147.1"/>
    <property type="molecule type" value="Genomic_DNA"/>
</dbReference>
<gene>
    <name evidence="3" type="ORF">LUZ62_024713</name>
</gene>
<evidence type="ECO:0000313" key="4">
    <source>
        <dbReference type="Proteomes" id="UP001140206"/>
    </source>
</evidence>
<sequence>MTDAMIATFNANMGLPSFDEERHVRDKVERLFAIYAEHHNSSITSTSRSSEPQGQGGMSSLLRAIHRRRPNEIGSSSSERVNDEFKKYEGYPISTEEADSLNFDLLTYWEAHEKVWPTISCIARDILAIPLSTVPSESCFSACNRVLTDRRNKLGNKMFEALVCLKDWCDAEYRQQDKSKMYATEEENATSRLDTEGTSDDGSDFEAPEPENWWNYSQYSK</sequence>
<dbReference type="Pfam" id="PF05699">
    <property type="entry name" value="Dimer_Tnp_hAT"/>
    <property type="match status" value="1"/>
</dbReference>
<dbReference type="GO" id="GO:0046983">
    <property type="term" value="F:protein dimerization activity"/>
    <property type="evidence" value="ECO:0007669"/>
    <property type="project" value="InterPro"/>
</dbReference>
<feature type="region of interest" description="Disordered" evidence="1">
    <location>
        <begin position="180"/>
        <end position="221"/>
    </location>
</feature>
<evidence type="ECO:0000256" key="1">
    <source>
        <dbReference type="SAM" id="MobiDB-lite"/>
    </source>
</evidence>
<protein>
    <submittedName>
        <fullName evidence="3">Zinc finger BED domain-containing protein RICESLEEPER 2</fullName>
    </submittedName>
</protein>
<name>A0AAV8HBG2_9POAL</name>